<sequence length="523" mass="57521">MVSSRRARLDDPETPILQHGGNHKTSAASTSSASSASSDRSSTSTQLEVEIDVKGQVSTGPDQVSSGFSFSKLMHYTGPGWLRSVAYLDPGNLESDLQSGALAGYKLLWLLFWAHAAGLAVQILSARLGVVTGKHLAQQVRQNYSSRLSLAIWLFSQLAIIGSDIQEIIGTAIAIKILFGFPLWIGTCITATDTFVFMFLQQYGVRKIEAFFMTLIGVMIVCFWVEMIGSHPSLSGIIEGITIPEIPEQAVVQAVGTIGAVIMPHNLYLHSALVMSRNLGETPSHHKLKEANFYFAIESALALLTSYMINLAIVVVFAQVFYRPDRIVTEFPGLYDASQVLSNTLGVYAKYLWAAGLLAAGQSSTMTGTLAGQYVVEGFFGAVFKKQWHRVAITRMIALVPSMMVAILAVNRFDTMGEILNVLQSLCLPIVIIPILKLTDSEAIMSAEFKNNRFSKILSWTISWVVVGFNVYLFSMFLDDWGWPAWMVFLSGVYLCFVAYLMYTPMDRHHKAINTLPGSLIHA</sequence>
<feature type="transmembrane region" description="Helical" evidence="7">
    <location>
        <begin position="107"/>
        <end position="130"/>
    </location>
</feature>
<evidence type="ECO:0000256" key="1">
    <source>
        <dbReference type="ARBA" id="ARBA00004141"/>
    </source>
</evidence>
<organism evidence="8 9">
    <name type="scientific">Syncephalastrum racemosum</name>
    <name type="common">Filamentous fungus</name>
    <dbReference type="NCBI Taxonomy" id="13706"/>
    <lineage>
        <taxon>Eukaryota</taxon>
        <taxon>Fungi</taxon>
        <taxon>Fungi incertae sedis</taxon>
        <taxon>Mucoromycota</taxon>
        <taxon>Mucoromycotina</taxon>
        <taxon>Mucoromycetes</taxon>
        <taxon>Mucorales</taxon>
        <taxon>Syncephalastraceae</taxon>
        <taxon>Syncephalastrum</taxon>
    </lineage>
</organism>
<feature type="transmembrane region" description="Helical" evidence="7">
    <location>
        <begin position="293"/>
        <end position="322"/>
    </location>
</feature>
<evidence type="ECO:0000256" key="6">
    <source>
        <dbReference type="SAM" id="MobiDB-lite"/>
    </source>
</evidence>
<evidence type="ECO:0000256" key="5">
    <source>
        <dbReference type="ARBA" id="ARBA00023136"/>
    </source>
</evidence>
<evidence type="ECO:0000256" key="3">
    <source>
        <dbReference type="ARBA" id="ARBA00022692"/>
    </source>
</evidence>
<dbReference type="Proteomes" id="UP000242180">
    <property type="component" value="Unassembled WGS sequence"/>
</dbReference>
<reference evidence="8 9" key="1">
    <citation type="submission" date="2016-07" db="EMBL/GenBank/DDBJ databases">
        <title>Pervasive Adenine N6-methylation of Active Genes in Fungi.</title>
        <authorList>
            <consortium name="DOE Joint Genome Institute"/>
            <person name="Mondo S.J."/>
            <person name="Dannebaum R.O."/>
            <person name="Kuo R.C."/>
            <person name="Labutti K."/>
            <person name="Haridas S."/>
            <person name="Kuo A."/>
            <person name="Salamov A."/>
            <person name="Ahrendt S.R."/>
            <person name="Lipzen A."/>
            <person name="Sullivan W."/>
            <person name="Andreopoulos W.B."/>
            <person name="Clum A."/>
            <person name="Lindquist E."/>
            <person name="Daum C."/>
            <person name="Ramamoorthy G.K."/>
            <person name="Gryganskyi A."/>
            <person name="Culley D."/>
            <person name="Magnuson J.K."/>
            <person name="James T.Y."/>
            <person name="O'Malley M.A."/>
            <person name="Stajich J.E."/>
            <person name="Spatafora J.W."/>
            <person name="Visel A."/>
            <person name="Grigoriev I.V."/>
        </authorList>
    </citation>
    <scope>NUCLEOTIDE SEQUENCE [LARGE SCALE GENOMIC DNA]</scope>
    <source>
        <strain evidence="8 9">NRRL 2496</strain>
    </source>
</reference>
<proteinExistence type="predicted"/>
<dbReference type="GO" id="GO:0015086">
    <property type="term" value="F:cadmium ion transmembrane transporter activity"/>
    <property type="evidence" value="ECO:0007669"/>
    <property type="project" value="TreeGrafter"/>
</dbReference>
<feature type="transmembrane region" description="Helical" evidence="7">
    <location>
        <begin position="392"/>
        <end position="413"/>
    </location>
</feature>
<evidence type="ECO:0000256" key="2">
    <source>
        <dbReference type="ARBA" id="ARBA00022448"/>
    </source>
</evidence>
<feature type="compositionally biased region" description="Low complexity" evidence="6">
    <location>
        <begin position="25"/>
        <end position="45"/>
    </location>
</feature>
<feature type="transmembrane region" description="Helical" evidence="7">
    <location>
        <begin position="150"/>
        <end position="175"/>
    </location>
</feature>
<comment type="caution">
    <text evidence="8">The sequence shown here is derived from an EMBL/GenBank/DDBJ whole genome shotgun (WGS) entry which is preliminary data.</text>
</comment>
<evidence type="ECO:0000256" key="4">
    <source>
        <dbReference type="ARBA" id="ARBA00022989"/>
    </source>
</evidence>
<dbReference type="NCBIfam" id="TIGR01197">
    <property type="entry name" value="nramp"/>
    <property type="match status" value="1"/>
</dbReference>
<evidence type="ECO:0000313" key="8">
    <source>
        <dbReference type="EMBL" id="ORY90567.1"/>
    </source>
</evidence>
<dbReference type="PRINTS" id="PR00447">
    <property type="entry name" value="NATRESASSCMP"/>
</dbReference>
<gene>
    <name evidence="8" type="ORF">BCR43DRAFT_464523</name>
</gene>
<dbReference type="GO" id="GO:0034755">
    <property type="term" value="P:iron ion transmembrane transport"/>
    <property type="evidence" value="ECO:0007669"/>
    <property type="project" value="TreeGrafter"/>
</dbReference>
<dbReference type="AlphaFoldDB" id="A0A1X2H0N1"/>
<dbReference type="EMBL" id="MCGN01000012">
    <property type="protein sequence ID" value="ORY90567.1"/>
    <property type="molecule type" value="Genomic_DNA"/>
</dbReference>
<feature type="transmembrane region" description="Helical" evidence="7">
    <location>
        <begin position="483"/>
        <end position="503"/>
    </location>
</feature>
<dbReference type="OMA" id="FKKQWHR"/>
<dbReference type="GO" id="GO:0005384">
    <property type="term" value="F:manganese ion transmembrane transporter activity"/>
    <property type="evidence" value="ECO:0007669"/>
    <property type="project" value="TreeGrafter"/>
</dbReference>
<feature type="transmembrane region" description="Helical" evidence="7">
    <location>
        <begin position="212"/>
        <end position="230"/>
    </location>
</feature>
<keyword evidence="9" id="KW-1185">Reference proteome</keyword>
<keyword evidence="2" id="KW-0813">Transport</keyword>
<dbReference type="Pfam" id="PF01566">
    <property type="entry name" value="Nramp"/>
    <property type="match status" value="1"/>
</dbReference>
<evidence type="ECO:0000313" key="9">
    <source>
        <dbReference type="Proteomes" id="UP000242180"/>
    </source>
</evidence>
<dbReference type="OrthoDB" id="409173at2759"/>
<dbReference type="STRING" id="13706.A0A1X2H0N1"/>
<comment type="subcellular location">
    <subcellularLocation>
        <location evidence="1">Membrane</location>
        <topology evidence="1">Multi-pass membrane protein</topology>
    </subcellularLocation>
</comment>
<dbReference type="InterPro" id="IPR001046">
    <property type="entry name" value="NRAMP_fam"/>
</dbReference>
<keyword evidence="3 7" id="KW-0812">Transmembrane</keyword>
<dbReference type="GO" id="GO:0005886">
    <property type="term" value="C:plasma membrane"/>
    <property type="evidence" value="ECO:0007669"/>
    <property type="project" value="TreeGrafter"/>
</dbReference>
<dbReference type="InParanoid" id="A0A1X2H0N1"/>
<protein>
    <submittedName>
        <fullName evidence="8">Natural resistance-associated macrophage protein-domain-containing protein</fullName>
    </submittedName>
</protein>
<dbReference type="PANTHER" id="PTHR11706">
    <property type="entry name" value="SOLUTE CARRIER PROTEIN FAMILY 11 MEMBER"/>
    <property type="match status" value="1"/>
</dbReference>
<dbReference type="NCBIfam" id="NF037982">
    <property type="entry name" value="Nramp_1"/>
    <property type="match status" value="1"/>
</dbReference>
<accession>A0A1X2H0N1</accession>
<feature type="transmembrane region" description="Helical" evidence="7">
    <location>
        <begin position="457"/>
        <end position="477"/>
    </location>
</feature>
<name>A0A1X2H0N1_SYNRA</name>
<dbReference type="PANTHER" id="PTHR11706:SF33">
    <property type="entry name" value="NATURAL RESISTANCE-ASSOCIATED MACROPHAGE PROTEIN 2"/>
    <property type="match status" value="1"/>
</dbReference>
<feature type="transmembrane region" description="Helical" evidence="7">
    <location>
        <begin position="419"/>
        <end position="436"/>
    </location>
</feature>
<keyword evidence="5 7" id="KW-0472">Membrane</keyword>
<keyword evidence="4 7" id="KW-1133">Transmembrane helix</keyword>
<feature type="region of interest" description="Disordered" evidence="6">
    <location>
        <begin position="1"/>
        <end position="47"/>
    </location>
</feature>
<evidence type="ECO:0000256" key="7">
    <source>
        <dbReference type="SAM" id="Phobius"/>
    </source>
</evidence>